<dbReference type="InterPro" id="IPR017946">
    <property type="entry name" value="PLC-like_Pdiesterase_TIM-brl"/>
</dbReference>
<dbReference type="Gene3D" id="3.20.20.190">
    <property type="entry name" value="Phosphatidylinositol (PI) phosphodiesterase"/>
    <property type="match status" value="1"/>
</dbReference>
<sequence length="284" mass="31808">MRNEEVIERYPTVISHRGAGKDAPENTLAAFRLGASQGFTMFECDAKLSQDDILFLLHDSTLERTTNGQGEAKKLTWNALSQLDAGSWHSPEYAGETVPRLGALVDYIVANQYRLNIEIKPNPGEAYETGKAVATLLQDLILSRLDSCLDLLFDEPLEELFDRLYDDLVENPTTSCVKRQFLLSSFEPDALKGAKEIAPTLPRALLLDEDQTDIEKVIAQLQALECQGVVAYYPLVTEAFMRRCREIDCFVMVYTVNDPNEAKRLLDLGVTSVITDNMSFADLF</sequence>
<keyword evidence="2" id="KW-0378">Hydrolase</keyword>
<feature type="domain" description="GP-PDE" evidence="1">
    <location>
        <begin position="11"/>
        <end position="284"/>
    </location>
</feature>
<evidence type="ECO:0000313" key="2">
    <source>
        <dbReference type="EMBL" id="PWD81612.1"/>
    </source>
</evidence>
<dbReference type="GO" id="GO:0006629">
    <property type="term" value="P:lipid metabolic process"/>
    <property type="evidence" value="ECO:0007669"/>
    <property type="project" value="InterPro"/>
</dbReference>
<organism evidence="2 3">
    <name type="scientific">Ignatzschineria ureiclastica</name>
    <dbReference type="NCBI Taxonomy" id="472582"/>
    <lineage>
        <taxon>Bacteria</taxon>
        <taxon>Pseudomonadati</taxon>
        <taxon>Pseudomonadota</taxon>
        <taxon>Gammaproteobacteria</taxon>
        <taxon>Cardiobacteriales</taxon>
        <taxon>Ignatzschineriaceae</taxon>
        <taxon>Ignatzschineria</taxon>
    </lineage>
</organism>
<dbReference type="PANTHER" id="PTHR46211:SF1">
    <property type="entry name" value="GLYCEROPHOSPHODIESTER PHOSPHODIESTERASE, CYTOPLASMIC"/>
    <property type="match status" value="1"/>
</dbReference>
<dbReference type="AlphaFoldDB" id="A0A2U2AG29"/>
<dbReference type="EC" id="3.1.4.46" evidence="2"/>
<evidence type="ECO:0000313" key="3">
    <source>
        <dbReference type="Proteomes" id="UP000245020"/>
    </source>
</evidence>
<dbReference type="Proteomes" id="UP000245020">
    <property type="component" value="Unassembled WGS sequence"/>
</dbReference>
<evidence type="ECO:0000259" key="1">
    <source>
        <dbReference type="PROSITE" id="PS51704"/>
    </source>
</evidence>
<reference evidence="3" key="1">
    <citation type="submission" date="2018-05" db="EMBL/GenBank/DDBJ databases">
        <title>Ignatzschineria dubaiensis sp. nov., isolated from necrotic foot tissues of dromedaries (Camelus dromedarius) and associated maggots in Dubai, United Arab Emirates.</title>
        <authorList>
            <person name="Tsang C.C."/>
            <person name="Tang J.Y.M."/>
            <person name="Fong J.Y.H."/>
            <person name="Kinne J."/>
            <person name="Lee H.H."/>
            <person name="Joseph M."/>
            <person name="Jose S."/>
            <person name="Schuster R.K."/>
            <person name="Tang Y."/>
            <person name="Sivakumar S."/>
            <person name="Chen J.H.K."/>
            <person name="Teng J.L.L."/>
            <person name="Lau S.K.P."/>
            <person name="Wernery U."/>
            <person name="Woo P.C.Y."/>
        </authorList>
    </citation>
    <scope>NUCLEOTIDE SEQUENCE [LARGE SCALE GENOMIC DNA]</scope>
    <source>
        <strain evidence="3">KCTC 22644</strain>
    </source>
</reference>
<dbReference type="RefSeq" id="WP_109188964.1">
    <property type="nucleotide sequence ID" value="NZ_BMYA01000005.1"/>
</dbReference>
<dbReference type="PROSITE" id="PS51704">
    <property type="entry name" value="GP_PDE"/>
    <property type="match status" value="1"/>
</dbReference>
<comment type="caution">
    <text evidence="2">The sequence shown here is derived from an EMBL/GenBank/DDBJ whole genome shotgun (WGS) entry which is preliminary data.</text>
</comment>
<dbReference type="Pfam" id="PF03009">
    <property type="entry name" value="GDPD"/>
    <property type="match status" value="1"/>
</dbReference>
<dbReference type="SUPFAM" id="SSF51695">
    <property type="entry name" value="PLC-like phosphodiesterases"/>
    <property type="match status" value="1"/>
</dbReference>
<proteinExistence type="predicted"/>
<dbReference type="GO" id="GO:0008889">
    <property type="term" value="F:glycerophosphodiester phosphodiesterase activity"/>
    <property type="evidence" value="ECO:0007669"/>
    <property type="project" value="UniProtKB-EC"/>
</dbReference>
<keyword evidence="3" id="KW-1185">Reference proteome</keyword>
<dbReference type="InterPro" id="IPR030395">
    <property type="entry name" value="GP_PDE_dom"/>
</dbReference>
<accession>A0A2U2AG29</accession>
<dbReference type="OrthoDB" id="9795622at2"/>
<protein>
    <submittedName>
        <fullName evidence="2">Glycerophosphodiester phosphodiesterase</fullName>
        <ecNumber evidence="2">3.1.4.46</ecNumber>
    </submittedName>
</protein>
<name>A0A2U2AG29_9GAMM</name>
<dbReference type="PANTHER" id="PTHR46211">
    <property type="entry name" value="GLYCEROPHOSPHORYL DIESTER PHOSPHODIESTERASE"/>
    <property type="match status" value="1"/>
</dbReference>
<dbReference type="EMBL" id="QEWQ01000002">
    <property type="protein sequence ID" value="PWD81612.1"/>
    <property type="molecule type" value="Genomic_DNA"/>
</dbReference>
<gene>
    <name evidence="2" type="primary">ugpQ</name>
    <name evidence="2" type="ORF">DC083_03275</name>
</gene>